<protein>
    <submittedName>
        <fullName evidence="1">Uncharacterized protein YecE (DUF72 family)</fullName>
    </submittedName>
</protein>
<dbReference type="PANTHER" id="PTHR30348:SF4">
    <property type="entry name" value="DUF72 DOMAIN-CONTAINING PROTEIN"/>
    <property type="match status" value="1"/>
</dbReference>
<comment type="caution">
    <text evidence="1">The sequence shown here is derived from an EMBL/GenBank/DDBJ whole genome shotgun (WGS) entry which is preliminary data.</text>
</comment>
<dbReference type="EMBL" id="JACHHZ010000006">
    <property type="protein sequence ID" value="MBB6095904.1"/>
    <property type="molecule type" value="Genomic_DNA"/>
</dbReference>
<dbReference type="InterPro" id="IPR036520">
    <property type="entry name" value="UPF0759_sf"/>
</dbReference>
<name>A0A841HTD5_9GAMM</name>
<evidence type="ECO:0000313" key="1">
    <source>
        <dbReference type="EMBL" id="MBB6095904.1"/>
    </source>
</evidence>
<keyword evidence="2" id="KW-1185">Reference proteome</keyword>
<accession>A0A841HTD5</accession>
<reference evidence="1 2" key="1">
    <citation type="submission" date="2020-08" db="EMBL/GenBank/DDBJ databases">
        <title>Genomic Encyclopedia of Type Strains, Phase IV (KMG-IV): sequencing the most valuable type-strain genomes for metagenomic binning, comparative biology and taxonomic classification.</title>
        <authorList>
            <person name="Goeker M."/>
        </authorList>
    </citation>
    <scope>NUCLEOTIDE SEQUENCE [LARGE SCALE GENOMIC DNA]</scope>
    <source>
        <strain evidence="1 2">DSM 26723</strain>
    </source>
</reference>
<evidence type="ECO:0000313" key="2">
    <source>
        <dbReference type="Proteomes" id="UP000588068"/>
    </source>
</evidence>
<dbReference type="Pfam" id="PF01904">
    <property type="entry name" value="DUF72"/>
    <property type="match status" value="1"/>
</dbReference>
<gene>
    <name evidence="1" type="ORF">HNQ60_004795</name>
</gene>
<dbReference type="Proteomes" id="UP000588068">
    <property type="component" value="Unassembled WGS sequence"/>
</dbReference>
<proteinExistence type="predicted"/>
<dbReference type="SUPFAM" id="SSF117396">
    <property type="entry name" value="TM1631-like"/>
    <property type="match status" value="1"/>
</dbReference>
<dbReference type="AlphaFoldDB" id="A0A841HTD5"/>
<dbReference type="Gene3D" id="3.20.20.410">
    <property type="entry name" value="Protein of unknown function UPF0759"/>
    <property type="match status" value="1"/>
</dbReference>
<organism evidence="1 2">
    <name type="scientific">Povalibacter uvarum</name>
    <dbReference type="NCBI Taxonomy" id="732238"/>
    <lineage>
        <taxon>Bacteria</taxon>
        <taxon>Pseudomonadati</taxon>
        <taxon>Pseudomonadota</taxon>
        <taxon>Gammaproteobacteria</taxon>
        <taxon>Steroidobacterales</taxon>
        <taxon>Steroidobacteraceae</taxon>
        <taxon>Povalibacter</taxon>
    </lineage>
</organism>
<dbReference type="InterPro" id="IPR002763">
    <property type="entry name" value="DUF72"/>
</dbReference>
<dbReference type="PANTHER" id="PTHR30348">
    <property type="entry name" value="UNCHARACTERIZED PROTEIN YECE"/>
    <property type="match status" value="1"/>
</dbReference>
<dbReference type="RefSeq" id="WP_184335291.1">
    <property type="nucleotide sequence ID" value="NZ_JACHHZ010000006.1"/>
</dbReference>
<sequence length="266" mass="29956">MGGQGRIRVGIGGWNYEPWRETFYPKSVAKKDELAYASTKVTAIEINSTFYRLQKPDVYAKWREATPDDFMFSLKAPRFVAQRRVLAEAGPHLQRFIDSGITELGAKLGPLLWQLEPKHAFDADDMQRFLDLLPGAANGVRLRHAVEVRHESFTTPRFLEITHERAVTVVLEDDESYPGFADATGRFIYARLRRSVSSEPTGYPSSAIRDWSERARIWATGAEPDDLPRVEKTKPAKAAPRDVFIYFINGAKERAPAAAMSLIAAL</sequence>